<protein>
    <recommendedName>
        <fullName evidence="3">RCC1-like domain-containing protein</fullName>
    </recommendedName>
</protein>
<accession>A0A7S2AQB8</accession>
<sequence length="413" mass="44438">MKQLLRSLPHVLQQANRLSDVRRMSRTYSVYMWGSGDHGQLGLGSIHKSGMIMRTYKELSPRPLPSIGDCEIADMSCGLDHTLAVTSEGKVFAWGNPKYGKLGLGAETSGDVLVPAEVDAFGGVPIVSVVCGENHSAAVDEKGRLWTWGYGGGSWLSGGGMLGHGNENQLDTPKLVESLVEEGVTVKTVCCGELHTSILTDDGEVMSCGAGEYGRLGNGNTYDVNIFEPLEYIADEEVTKLVSGHAFSLALTKDGVIYCWGRNDQGQLGMGATLSLDVYSMEADPNLIEAFHNLEIKEIAAGHSHAAALTSDGVLYMWGMKNYLEPQVFKVMKNDGSDGSEPEEATIRSLACGMNFTCVLSDEGDLFTFGKGGSNCLGHGDGKYRAQPELVRDISNVAFVRSSHRHIAAFVEK</sequence>
<evidence type="ECO:0000256" key="1">
    <source>
        <dbReference type="ARBA" id="ARBA00022737"/>
    </source>
</evidence>
<dbReference type="EMBL" id="HBGS01004420">
    <property type="protein sequence ID" value="CAD9374594.1"/>
    <property type="molecule type" value="Transcribed_RNA"/>
</dbReference>
<dbReference type="PROSITE" id="PS00626">
    <property type="entry name" value="RCC1_2"/>
    <property type="match status" value="2"/>
</dbReference>
<evidence type="ECO:0000313" key="4">
    <source>
        <dbReference type="EMBL" id="CAD9374594.1"/>
    </source>
</evidence>
<dbReference type="Pfam" id="PF00415">
    <property type="entry name" value="RCC1"/>
    <property type="match status" value="2"/>
</dbReference>
<dbReference type="InterPro" id="IPR058923">
    <property type="entry name" value="RCC1-like_dom"/>
</dbReference>
<feature type="repeat" description="RCC1" evidence="2">
    <location>
        <begin position="364"/>
        <end position="413"/>
    </location>
</feature>
<dbReference type="PANTHER" id="PTHR22872:SF2">
    <property type="entry name" value="INHIBITOR OF BRUTON TYROSINE KINASE"/>
    <property type="match status" value="1"/>
</dbReference>
<feature type="repeat" description="RCC1" evidence="2">
    <location>
        <begin position="313"/>
        <end position="363"/>
    </location>
</feature>
<organism evidence="4">
    <name type="scientific">Octactis speculum</name>
    <dbReference type="NCBI Taxonomy" id="3111310"/>
    <lineage>
        <taxon>Eukaryota</taxon>
        <taxon>Sar</taxon>
        <taxon>Stramenopiles</taxon>
        <taxon>Ochrophyta</taxon>
        <taxon>Dictyochophyceae</taxon>
        <taxon>Dictyochales</taxon>
        <taxon>Dictyochaceae</taxon>
        <taxon>Octactis</taxon>
    </lineage>
</organism>
<reference evidence="4" key="1">
    <citation type="submission" date="2021-01" db="EMBL/GenBank/DDBJ databases">
        <authorList>
            <person name="Corre E."/>
            <person name="Pelletier E."/>
            <person name="Niang G."/>
            <person name="Scheremetjew M."/>
            <person name="Finn R."/>
            <person name="Kale V."/>
            <person name="Holt S."/>
            <person name="Cochrane G."/>
            <person name="Meng A."/>
            <person name="Brown T."/>
            <person name="Cohen L."/>
        </authorList>
    </citation>
    <scope>NUCLEOTIDE SEQUENCE</scope>
    <source>
        <strain evidence="4">CCMP1381</strain>
    </source>
</reference>
<dbReference type="Gene3D" id="2.130.10.30">
    <property type="entry name" value="Regulator of chromosome condensation 1/beta-lactamase-inhibitor protein II"/>
    <property type="match status" value="3"/>
</dbReference>
<keyword evidence="1" id="KW-0677">Repeat</keyword>
<dbReference type="SUPFAM" id="SSF50985">
    <property type="entry name" value="RCC1/BLIP-II"/>
    <property type="match status" value="2"/>
</dbReference>
<dbReference type="AlphaFoldDB" id="A0A7S2AQB8"/>
<evidence type="ECO:0000256" key="2">
    <source>
        <dbReference type="PROSITE-ProRule" id="PRU00235"/>
    </source>
</evidence>
<dbReference type="InterPro" id="IPR009091">
    <property type="entry name" value="RCC1/BLIP-II"/>
</dbReference>
<proteinExistence type="predicted"/>
<dbReference type="PRINTS" id="PR00633">
    <property type="entry name" value="RCCNDNSATION"/>
</dbReference>
<feature type="repeat" description="RCC1" evidence="2">
    <location>
        <begin position="143"/>
        <end position="202"/>
    </location>
</feature>
<dbReference type="Pfam" id="PF25390">
    <property type="entry name" value="WD40_RLD"/>
    <property type="match status" value="1"/>
</dbReference>
<feature type="repeat" description="RCC1" evidence="2">
    <location>
        <begin position="89"/>
        <end position="142"/>
    </location>
</feature>
<feature type="repeat" description="RCC1" evidence="2">
    <location>
        <begin position="28"/>
        <end position="88"/>
    </location>
</feature>
<dbReference type="InterPro" id="IPR000408">
    <property type="entry name" value="Reg_chr_condens"/>
</dbReference>
<feature type="repeat" description="RCC1" evidence="2">
    <location>
        <begin position="255"/>
        <end position="312"/>
    </location>
</feature>
<dbReference type="PROSITE" id="PS50012">
    <property type="entry name" value="RCC1_3"/>
    <property type="match status" value="7"/>
</dbReference>
<name>A0A7S2AQB8_9STRA</name>
<feature type="repeat" description="RCC1" evidence="2">
    <location>
        <begin position="203"/>
        <end position="254"/>
    </location>
</feature>
<dbReference type="PANTHER" id="PTHR22872">
    <property type="entry name" value="BTK-BINDING PROTEIN-RELATED"/>
    <property type="match status" value="1"/>
</dbReference>
<gene>
    <name evidence="4" type="ORF">DSPE1174_LOCUS2275</name>
</gene>
<evidence type="ECO:0000259" key="3">
    <source>
        <dbReference type="Pfam" id="PF25390"/>
    </source>
</evidence>
<dbReference type="InterPro" id="IPR051625">
    <property type="entry name" value="Signaling_Regulatory_Domain"/>
</dbReference>
<feature type="domain" description="RCC1-like" evidence="3">
    <location>
        <begin position="160"/>
        <end position="410"/>
    </location>
</feature>